<evidence type="ECO:0000313" key="2">
    <source>
        <dbReference type="Proteomes" id="UP000028960"/>
    </source>
</evidence>
<protein>
    <submittedName>
        <fullName evidence="1">Capsid and scaffold protein</fullName>
    </submittedName>
</protein>
<dbReference type="Proteomes" id="UP000028960">
    <property type="component" value="Segment"/>
</dbReference>
<proteinExistence type="predicted"/>
<accession>A0A076GAU4</accession>
<dbReference type="GeneID" id="22276302"/>
<sequence>MAFNYTPLTEKQKLKDMYPKVNDIGNFLKTEVNLSDVKQISQPDFNNILSSIPDSGNYYVTNSRNAPADEATSGFVRLDKRNVNYYKIYYSPYSSNKMYIKTYANGTIYDWISFKLDEGNLYNEGNTLNVKELTESTTQYATLVNPPQEDLDTGWVTYKESKNGVSSLVEFNPVNSTSTFKMIRKLPVQEQNPNLLRDSLFTYGKYFPIQDVRVKDDGNNPYWGFFKYESDISRTKFKNQNTVVLNDSKDVFPTVMTKRFKVGEEVKVGDTLTMSVFIKVNDPSLLKENNIYFELAGYETVEQNNNPPTGGRRVLYKDEVSTEWARYSFTFTVPEYTNEGSSTKNNYMSALLRLNLKESGTGNGFKAYYALPKLEKGNKATPFITHKDDKVQYDEIWSNWIENVDEQSILNNYTTDINTDNYFKYAWFKDNVGDLTLKDLIMTVPQGYHTFYCQGSIEGTPKGRSIRGTIQVDYDKGDPYKANKFVKLLFTDTEGIPYTLYYGGYNQGWKPLKQQRTSTILWEGTLDYGSKDTIPLNDSWTNYDLLEVVYLTQSAGHYKTMFLDLRIPTTPYLYIRDFNLSNNSTGSGVDFFEGYLTFPTNTSATPTMVKKVTLNGSTNTTSVTDFNAQGIITIYRIAGINTL</sequence>
<dbReference type="KEGG" id="vg:22276302"/>
<dbReference type="EMBL" id="KJ888149">
    <property type="protein sequence ID" value="AII26954.1"/>
    <property type="molecule type" value="Genomic_DNA"/>
</dbReference>
<reference evidence="1 2" key="1">
    <citation type="journal article" date="2014" name="Appl. Environ. Microbiol.">
        <title>Combined Use of Bacteriophage K and a Novel Bacteriophage To Reduce Staphylococcus aureus Biofilm Formation.</title>
        <authorList>
            <person name="Alves D.R."/>
            <person name="Gaudion A."/>
            <person name="Bean J.E."/>
            <person name="Perez Esteban P."/>
            <person name="Arnot T.C."/>
            <person name="Harper D.R."/>
            <person name="Kot W."/>
            <person name="Hansen L.H."/>
            <person name="Enright M.C."/>
            <person name="Jenkins A.T."/>
        </authorList>
    </citation>
    <scope>NUCLEOTIDE SEQUENCE [LARGE SCALE GENOMIC DNA]</scope>
</reference>
<name>A0A076GAU4_9CAUD</name>
<keyword evidence="2" id="KW-1185">Reference proteome</keyword>
<organism evidence="1 2">
    <name type="scientific">Staphylococcus phage MCE-2014</name>
    <dbReference type="NCBI Taxonomy" id="1524910"/>
    <lineage>
        <taxon>Viruses</taxon>
        <taxon>Duplodnaviria</taxon>
        <taxon>Heunggongvirae</taxon>
        <taxon>Uroviricota</taxon>
        <taxon>Caudoviricetes</taxon>
        <taxon>Herelleviridae</taxon>
        <taxon>Twortvirinae</taxon>
        <taxon>Kayvirus</taxon>
        <taxon>Kayvirus MCE2014</taxon>
    </lineage>
</organism>
<dbReference type="CDD" id="cd19958">
    <property type="entry name" value="pyocin_knob"/>
    <property type="match status" value="1"/>
</dbReference>
<evidence type="ECO:0000313" key="1">
    <source>
        <dbReference type="EMBL" id="AII26954.1"/>
    </source>
</evidence>
<dbReference type="RefSeq" id="YP_009098044.1">
    <property type="nucleotide sequence ID" value="NC_025416.1"/>
</dbReference>